<evidence type="ECO:0000313" key="2">
    <source>
        <dbReference type="EMBL" id="GAC70165.1"/>
    </source>
</evidence>
<dbReference type="InterPro" id="IPR032710">
    <property type="entry name" value="NTF2-like_dom_sf"/>
</dbReference>
<dbReference type="RefSeq" id="WP_007623963.1">
    <property type="nucleotide sequence ID" value="NZ_BANX01000032.1"/>
</dbReference>
<name>M0QNC1_9ACTN</name>
<feature type="domain" description="SnoaL-like" evidence="1">
    <location>
        <begin position="12"/>
        <end position="96"/>
    </location>
</feature>
<dbReference type="Pfam" id="PF12680">
    <property type="entry name" value="SnoaL_2"/>
    <property type="match status" value="1"/>
</dbReference>
<evidence type="ECO:0000259" key="1">
    <source>
        <dbReference type="Pfam" id="PF12680"/>
    </source>
</evidence>
<dbReference type="EMBL" id="BANX01000032">
    <property type="protein sequence ID" value="GAC70165.1"/>
    <property type="molecule type" value="Genomic_DNA"/>
</dbReference>
<organism evidence="2 3">
    <name type="scientific">Gordonia soli NBRC 108243</name>
    <dbReference type="NCBI Taxonomy" id="1223545"/>
    <lineage>
        <taxon>Bacteria</taxon>
        <taxon>Bacillati</taxon>
        <taxon>Actinomycetota</taxon>
        <taxon>Actinomycetes</taxon>
        <taxon>Mycobacteriales</taxon>
        <taxon>Gordoniaceae</taxon>
        <taxon>Gordonia</taxon>
    </lineage>
</organism>
<dbReference type="AlphaFoldDB" id="M0QNC1"/>
<keyword evidence="3" id="KW-1185">Reference proteome</keyword>
<protein>
    <recommendedName>
        <fullName evidence="1">SnoaL-like domain-containing protein</fullName>
    </recommendedName>
</protein>
<dbReference type="Proteomes" id="UP000011666">
    <property type="component" value="Unassembled WGS sequence"/>
</dbReference>
<dbReference type="OrthoDB" id="8080938at2"/>
<comment type="caution">
    <text evidence="2">The sequence shown here is derived from an EMBL/GenBank/DDBJ whole genome shotgun (WGS) entry which is preliminary data.</text>
</comment>
<reference evidence="2 3" key="1">
    <citation type="submission" date="2013-01" db="EMBL/GenBank/DDBJ databases">
        <title>Whole genome shotgun sequence of Gordonia soli NBRC 108243.</title>
        <authorList>
            <person name="Isaki-Nakamura S."/>
            <person name="Hosoyama A."/>
            <person name="Tsuchikane K."/>
            <person name="Ando Y."/>
            <person name="Baba S."/>
            <person name="Ohji S."/>
            <person name="Hamada M."/>
            <person name="Tamura T."/>
            <person name="Yamazoe A."/>
            <person name="Yamazaki S."/>
            <person name="Fujita N."/>
        </authorList>
    </citation>
    <scope>NUCLEOTIDE SEQUENCE [LARGE SCALE GENOMIC DNA]</scope>
    <source>
        <strain evidence="2 3">NBRC 108243</strain>
    </source>
</reference>
<sequence>MTTSPELPAPIDRFIDAVNRHDTAAFLDMFTSEGRVDDWGRVFATRDEIATWNDREFIGSDGILTPQSVTVGDDATVTVVGDWRSTHANGLSAFTFEVDGDQIRSMTIREG</sequence>
<dbReference type="eggNOG" id="ENOG5032TCQ">
    <property type="taxonomic scope" value="Bacteria"/>
</dbReference>
<dbReference type="SUPFAM" id="SSF54427">
    <property type="entry name" value="NTF2-like"/>
    <property type="match status" value="1"/>
</dbReference>
<gene>
    <name evidence="2" type="ORF">GS4_32_01090</name>
</gene>
<evidence type="ECO:0000313" key="3">
    <source>
        <dbReference type="Proteomes" id="UP000011666"/>
    </source>
</evidence>
<dbReference type="Gene3D" id="3.10.450.50">
    <property type="match status" value="1"/>
</dbReference>
<accession>M0QNC1</accession>
<dbReference type="STRING" id="1223545.GS4_32_01090"/>
<dbReference type="InterPro" id="IPR037401">
    <property type="entry name" value="SnoaL-like"/>
</dbReference>
<proteinExistence type="predicted"/>